<evidence type="ECO:0000313" key="2">
    <source>
        <dbReference type="EMBL" id="KAL1589536.1"/>
    </source>
</evidence>
<evidence type="ECO:0000313" key="3">
    <source>
        <dbReference type="Proteomes" id="UP000803884"/>
    </source>
</evidence>
<dbReference type="EMBL" id="JAAQHG020000004">
    <property type="protein sequence ID" value="KAL1589536.1"/>
    <property type="molecule type" value="Genomic_DNA"/>
</dbReference>
<gene>
    <name evidence="2" type="ORF">WHR41_01604</name>
</gene>
<keyword evidence="1" id="KW-0732">Signal</keyword>
<proteinExistence type="predicted"/>
<dbReference type="RefSeq" id="XP_069232641.1">
    <property type="nucleotide sequence ID" value="XM_069370210.1"/>
</dbReference>
<dbReference type="AlphaFoldDB" id="A0AB34L1K6"/>
<feature type="signal peptide" evidence="1">
    <location>
        <begin position="1"/>
        <end position="22"/>
    </location>
</feature>
<name>A0AB34L1K6_9PEZI</name>
<sequence>MALLTTLSTVVTTLTLLPTTATILPAPHSSAPASGLLTTNVIYHQGVMNSNGTSSAGTCEGMQVAAGNLTAGYCVGLHTFGISLSRLESVECAFRLFKGSATCGVDANEITNVPMPSGDGQVCIVTGVEDGGMFTKASGFWVCG</sequence>
<reference evidence="2 3" key="1">
    <citation type="journal article" date="2020" name="Microbiol. Resour. Announc.">
        <title>Draft Genome Sequence of a Cladosporium Species Isolated from the Mesophotic Ascidian Didemnum maculosum.</title>
        <authorList>
            <person name="Gioti A."/>
            <person name="Siaperas R."/>
            <person name="Nikolaivits E."/>
            <person name="Le Goff G."/>
            <person name="Ouazzani J."/>
            <person name="Kotoulas G."/>
            <person name="Topakas E."/>
        </authorList>
    </citation>
    <scope>NUCLEOTIDE SEQUENCE [LARGE SCALE GENOMIC DNA]</scope>
    <source>
        <strain evidence="2 3">TM138-S3</strain>
    </source>
</reference>
<dbReference type="Proteomes" id="UP000803884">
    <property type="component" value="Unassembled WGS sequence"/>
</dbReference>
<keyword evidence="3" id="KW-1185">Reference proteome</keyword>
<accession>A0AB34L1K6</accession>
<protein>
    <submittedName>
        <fullName evidence="2">Uncharacterized protein</fullName>
    </submittedName>
</protein>
<feature type="chain" id="PRO_5044296227" evidence="1">
    <location>
        <begin position="23"/>
        <end position="144"/>
    </location>
</feature>
<organism evidence="2 3">
    <name type="scientific">Cladosporium halotolerans</name>
    <dbReference type="NCBI Taxonomy" id="1052096"/>
    <lineage>
        <taxon>Eukaryota</taxon>
        <taxon>Fungi</taxon>
        <taxon>Dikarya</taxon>
        <taxon>Ascomycota</taxon>
        <taxon>Pezizomycotina</taxon>
        <taxon>Dothideomycetes</taxon>
        <taxon>Dothideomycetidae</taxon>
        <taxon>Cladosporiales</taxon>
        <taxon>Cladosporiaceae</taxon>
        <taxon>Cladosporium</taxon>
    </lineage>
</organism>
<evidence type="ECO:0000256" key="1">
    <source>
        <dbReference type="SAM" id="SignalP"/>
    </source>
</evidence>
<comment type="caution">
    <text evidence="2">The sequence shown here is derived from an EMBL/GenBank/DDBJ whole genome shotgun (WGS) entry which is preliminary data.</text>
</comment>
<dbReference type="GeneID" id="96003048"/>